<dbReference type="EMBL" id="CM047909">
    <property type="protein sequence ID" value="KAJ0079032.1"/>
    <property type="molecule type" value="Genomic_DNA"/>
</dbReference>
<proteinExistence type="predicted"/>
<protein>
    <submittedName>
        <fullName evidence="1">Uncharacterized protein</fullName>
    </submittedName>
</protein>
<reference evidence="2" key="1">
    <citation type="journal article" date="2023" name="G3 (Bethesda)">
        <title>Genome assembly and association tests identify interacting loci associated with vigor, precocity, and sex in interspecific pistachio rootstocks.</title>
        <authorList>
            <person name="Palmer W."/>
            <person name="Jacygrad E."/>
            <person name="Sagayaradj S."/>
            <person name="Cavanaugh K."/>
            <person name="Han R."/>
            <person name="Bertier L."/>
            <person name="Beede B."/>
            <person name="Kafkas S."/>
            <person name="Golino D."/>
            <person name="Preece J."/>
            <person name="Michelmore R."/>
        </authorList>
    </citation>
    <scope>NUCLEOTIDE SEQUENCE [LARGE SCALE GENOMIC DNA]</scope>
</reference>
<accession>A0ACC0ZWT7</accession>
<sequence>MKQTTPKQMGLGRLTTRFEGDPMKQTMAKQMGLSRLTTRFEGDPTKQTTTRKETGGEVYDDFCNFRKVLDEMVASFCTSLTLR</sequence>
<name>A0ACC0ZWT7_9ROSI</name>
<evidence type="ECO:0000313" key="1">
    <source>
        <dbReference type="EMBL" id="KAJ0079032.1"/>
    </source>
</evidence>
<dbReference type="Proteomes" id="UP001164250">
    <property type="component" value="Chromosome 13"/>
</dbReference>
<gene>
    <name evidence="1" type="ORF">Patl1_24084</name>
</gene>
<organism evidence="1 2">
    <name type="scientific">Pistacia atlantica</name>
    <dbReference type="NCBI Taxonomy" id="434234"/>
    <lineage>
        <taxon>Eukaryota</taxon>
        <taxon>Viridiplantae</taxon>
        <taxon>Streptophyta</taxon>
        <taxon>Embryophyta</taxon>
        <taxon>Tracheophyta</taxon>
        <taxon>Spermatophyta</taxon>
        <taxon>Magnoliopsida</taxon>
        <taxon>eudicotyledons</taxon>
        <taxon>Gunneridae</taxon>
        <taxon>Pentapetalae</taxon>
        <taxon>rosids</taxon>
        <taxon>malvids</taxon>
        <taxon>Sapindales</taxon>
        <taxon>Anacardiaceae</taxon>
        <taxon>Pistacia</taxon>
    </lineage>
</organism>
<keyword evidence="2" id="KW-1185">Reference proteome</keyword>
<evidence type="ECO:0000313" key="2">
    <source>
        <dbReference type="Proteomes" id="UP001164250"/>
    </source>
</evidence>
<comment type="caution">
    <text evidence="1">The sequence shown here is derived from an EMBL/GenBank/DDBJ whole genome shotgun (WGS) entry which is preliminary data.</text>
</comment>